<dbReference type="NCBIfam" id="TIGR01007">
    <property type="entry name" value="eps_fam"/>
    <property type="match status" value="1"/>
</dbReference>
<comment type="similarity">
    <text evidence="3">Belongs to the etk/wzc family.</text>
</comment>
<evidence type="ECO:0000256" key="11">
    <source>
        <dbReference type="ARBA" id="ARBA00022840"/>
    </source>
</evidence>
<protein>
    <recommendedName>
        <fullName evidence="4">non-specific protein-tyrosine kinase</fullName>
        <ecNumber evidence="4">2.7.10.2</ecNumber>
    </recommendedName>
</protein>
<evidence type="ECO:0000256" key="12">
    <source>
        <dbReference type="ARBA" id="ARBA00022989"/>
    </source>
</evidence>
<dbReference type="InterPro" id="IPR003856">
    <property type="entry name" value="LPS_length_determ_N"/>
</dbReference>
<dbReference type="GO" id="GO:0004715">
    <property type="term" value="F:non-membrane spanning protein tyrosine kinase activity"/>
    <property type="evidence" value="ECO:0007669"/>
    <property type="project" value="UniProtKB-EC"/>
</dbReference>
<feature type="domain" description="Tyrosine-protein kinase G-rich" evidence="19">
    <location>
        <begin position="438"/>
        <end position="511"/>
    </location>
</feature>
<dbReference type="InterPro" id="IPR032807">
    <property type="entry name" value="GNVR"/>
</dbReference>
<evidence type="ECO:0000256" key="3">
    <source>
        <dbReference type="ARBA" id="ARBA00008883"/>
    </source>
</evidence>
<evidence type="ECO:0000256" key="16">
    <source>
        <dbReference type="SAM" id="Phobius"/>
    </source>
</evidence>
<dbReference type="Proteomes" id="UP001253848">
    <property type="component" value="Unassembled WGS sequence"/>
</dbReference>
<dbReference type="Gene3D" id="3.40.50.300">
    <property type="entry name" value="P-loop containing nucleotide triphosphate hydrolases"/>
    <property type="match status" value="1"/>
</dbReference>
<dbReference type="EC" id="2.7.10.2" evidence="4"/>
<keyword evidence="8 16" id="KW-0812">Transmembrane</keyword>
<feature type="domain" description="AAA" evidence="18">
    <location>
        <begin position="575"/>
        <end position="705"/>
    </location>
</feature>
<keyword evidence="5" id="KW-1003">Cell membrane</keyword>
<dbReference type="PANTHER" id="PTHR32309:SF13">
    <property type="entry name" value="FERRIC ENTEROBACTIN TRANSPORT PROTEIN FEPE"/>
    <property type="match status" value="1"/>
</dbReference>
<feature type="domain" description="Polysaccharide chain length determinant N-terminal" evidence="17">
    <location>
        <begin position="10"/>
        <end position="103"/>
    </location>
</feature>
<evidence type="ECO:0000259" key="18">
    <source>
        <dbReference type="Pfam" id="PF13614"/>
    </source>
</evidence>
<keyword evidence="10" id="KW-0418">Kinase</keyword>
<dbReference type="PANTHER" id="PTHR32309">
    <property type="entry name" value="TYROSINE-PROTEIN KINASE"/>
    <property type="match status" value="1"/>
</dbReference>
<dbReference type="InterPro" id="IPR025669">
    <property type="entry name" value="AAA_dom"/>
</dbReference>
<keyword evidence="13 16" id="KW-0472">Membrane</keyword>
<name>A0ABU3DQS7_9FLAO</name>
<dbReference type="InterPro" id="IPR050445">
    <property type="entry name" value="Bact_polysacc_biosynth/exp"/>
</dbReference>
<comment type="catalytic activity">
    <reaction evidence="15">
        <text>L-tyrosyl-[protein] + ATP = O-phospho-L-tyrosyl-[protein] + ADP + H(+)</text>
        <dbReference type="Rhea" id="RHEA:10596"/>
        <dbReference type="Rhea" id="RHEA-COMP:10136"/>
        <dbReference type="Rhea" id="RHEA-COMP:20101"/>
        <dbReference type="ChEBI" id="CHEBI:15378"/>
        <dbReference type="ChEBI" id="CHEBI:30616"/>
        <dbReference type="ChEBI" id="CHEBI:46858"/>
        <dbReference type="ChEBI" id="CHEBI:61978"/>
        <dbReference type="ChEBI" id="CHEBI:456216"/>
        <dbReference type="EC" id="2.7.10.2"/>
    </reaction>
</comment>
<dbReference type="CDD" id="cd05387">
    <property type="entry name" value="BY-kinase"/>
    <property type="match status" value="1"/>
</dbReference>
<accession>A0ABU3DQS7</accession>
<evidence type="ECO:0000256" key="6">
    <source>
        <dbReference type="ARBA" id="ARBA00022519"/>
    </source>
</evidence>
<keyword evidence="21" id="KW-1185">Reference proteome</keyword>
<dbReference type="EMBL" id="JAVRHN010000004">
    <property type="protein sequence ID" value="MDT0686061.1"/>
    <property type="molecule type" value="Genomic_DNA"/>
</dbReference>
<dbReference type="Pfam" id="PF13807">
    <property type="entry name" value="GNVR"/>
    <property type="match status" value="1"/>
</dbReference>
<keyword evidence="12 16" id="KW-1133">Transmembrane helix</keyword>
<evidence type="ECO:0000313" key="21">
    <source>
        <dbReference type="Proteomes" id="UP001253848"/>
    </source>
</evidence>
<dbReference type="SUPFAM" id="SSF52540">
    <property type="entry name" value="P-loop containing nucleoside triphosphate hydrolases"/>
    <property type="match status" value="1"/>
</dbReference>
<keyword evidence="11" id="KW-0067">ATP-binding</keyword>
<evidence type="ECO:0000256" key="2">
    <source>
        <dbReference type="ARBA" id="ARBA00007316"/>
    </source>
</evidence>
<comment type="caution">
    <text evidence="20">The sequence shown here is derived from an EMBL/GenBank/DDBJ whole genome shotgun (WGS) entry which is preliminary data.</text>
</comment>
<dbReference type="InterPro" id="IPR027417">
    <property type="entry name" value="P-loop_NTPase"/>
</dbReference>
<dbReference type="RefSeq" id="WP_311499464.1">
    <property type="nucleotide sequence ID" value="NZ_JAVRHN010000004.1"/>
</dbReference>
<reference evidence="20 21" key="1">
    <citation type="submission" date="2023-09" db="EMBL/GenBank/DDBJ databases">
        <authorList>
            <person name="Rey-Velasco X."/>
        </authorList>
    </citation>
    <scope>NUCLEOTIDE SEQUENCE [LARGE SCALE GENOMIC DNA]</scope>
    <source>
        <strain evidence="20 21">F225</strain>
    </source>
</reference>
<dbReference type="InterPro" id="IPR005702">
    <property type="entry name" value="Wzc-like_C"/>
</dbReference>
<evidence type="ECO:0000256" key="10">
    <source>
        <dbReference type="ARBA" id="ARBA00022777"/>
    </source>
</evidence>
<comment type="subcellular location">
    <subcellularLocation>
        <location evidence="1">Cell inner membrane</location>
        <topology evidence="1">Multi-pass membrane protein</topology>
    </subcellularLocation>
</comment>
<keyword evidence="9" id="KW-0547">Nucleotide-binding</keyword>
<keyword evidence="7 20" id="KW-0808">Transferase</keyword>
<feature type="transmembrane region" description="Helical" evidence="16">
    <location>
        <begin position="21"/>
        <end position="40"/>
    </location>
</feature>
<dbReference type="Pfam" id="PF13614">
    <property type="entry name" value="AAA_31"/>
    <property type="match status" value="1"/>
</dbReference>
<organism evidence="20 21">
    <name type="scientific">Autumnicola psychrophila</name>
    <dbReference type="NCBI Taxonomy" id="3075592"/>
    <lineage>
        <taxon>Bacteria</taxon>
        <taxon>Pseudomonadati</taxon>
        <taxon>Bacteroidota</taxon>
        <taxon>Flavobacteriia</taxon>
        <taxon>Flavobacteriales</taxon>
        <taxon>Flavobacteriaceae</taxon>
        <taxon>Autumnicola</taxon>
    </lineage>
</organism>
<keyword evidence="14" id="KW-0829">Tyrosine-protein kinase</keyword>
<evidence type="ECO:0000256" key="8">
    <source>
        <dbReference type="ARBA" id="ARBA00022692"/>
    </source>
</evidence>
<evidence type="ECO:0000256" key="14">
    <source>
        <dbReference type="ARBA" id="ARBA00023137"/>
    </source>
</evidence>
<evidence type="ECO:0000256" key="13">
    <source>
        <dbReference type="ARBA" id="ARBA00023136"/>
    </source>
</evidence>
<comment type="similarity">
    <text evidence="2">Belongs to the CpsD/CapB family.</text>
</comment>
<evidence type="ECO:0000256" key="4">
    <source>
        <dbReference type="ARBA" id="ARBA00011903"/>
    </source>
</evidence>
<evidence type="ECO:0000256" key="15">
    <source>
        <dbReference type="ARBA" id="ARBA00051245"/>
    </source>
</evidence>
<keyword evidence="6" id="KW-0997">Cell inner membrane</keyword>
<evidence type="ECO:0000256" key="7">
    <source>
        <dbReference type="ARBA" id="ARBA00022679"/>
    </source>
</evidence>
<evidence type="ECO:0000259" key="17">
    <source>
        <dbReference type="Pfam" id="PF02706"/>
    </source>
</evidence>
<evidence type="ECO:0000256" key="5">
    <source>
        <dbReference type="ARBA" id="ARBA00022475"/>
    </source>
</evidence>
<evidence type="ECO:0000256" key="9">
    <source>
        <dbReference type="ARBA" id="ARBA00022741"/>
    </source>
</evidence>
<proteinExistence type="inferred from homology"/>
<gene>
    <name evidence="20" type="ORF">RM541_06775</name>
</gene>
<evidence type="ECO:0000313" key="20">
    <source>
        <dbReference type="EMBL" id="MDT0686061.1"/>
    </source>
</evidence>
<dbReference type="Pfam" id="PF02706">
    <property type="entry name" value="Wzz"/>
    <property type="match status" value="1"/>
</dbReference>
<evidence type="ECO:0000256" key="1">
    <source>
        <dbReference type="ARBA" id="ARBA00004429"/>
    </source>
</evidence>
<sequence>MAYQNSNNKDLKKTISGYLKYWYIFLASVALFVVLAYLFIRYETIPEYRVSTVILVQDKDKGSATSDLESFSDLGLIKSTRNVEDEIGILKSSSIMEKVLRNLSMGVTYYAQGSIDDVNLYSENIPISVEILDSTTIKNYYPVVITLKNDEEVGIKISESESDFSFYNFNDTINKPYGSFRIVKKVQKPTEFMEGDIVFQFTDVNLLASDLAEKLAVDPVNERGGLLELSLLDPIPQRGKAILNELISVYEQEGINYRNQLALKTISMIDERLQLITGELTDVEKNVEQFKQENDLTNVSSDAEMYIQQATEYNSQLADFETQIAVLNSIENYLRGSNAENTMVPSSLNIQDPTLVGLISRFNDLQLQKRRMLETTPAGNPLVVDIQRQLTTLRSNILENLSNIKQGLNITKDNLQSNSYRFQSRISKVPTVERGLTEINRQQSTKQGLYLFLLQKREEEALSIAAPVSNTRIVDEPKAGAFPVSPNKTSIYLGSVLLGLFLPFSFVYVKDLLDDKVQTTKDIEELTNTPILGQIALDETNENIVAKEKSSTPIAELFRLIRFNLKFITTGNENKVILVTSGDKGEGKTFFSTNLGVSLASSGSKVVVLSFDLRAPKLMSYIGMSDEFGITDYLVNDNIEVQDLFLSHADLENITFIGSGRIPPNAGEIMLHDKIGVMIRELRTLFDYVIIDTAPVGKVADIFALGPFADATLYIVRSNRSKKDSLKEIDQIYRGDKLKNPMIVLNGVNIKDSYGYYGERKRR</sequence>
<evidence type="ECO:0000259" key="19">
    <source>
        <dbReference type="Pfam" id="PF13807"/>
    </source>
</evidence>